<dbReference type="InterPro" id="IPR011993">
    <property type="entry name" value="PH-like_dom_sf"/>
</dbReference>
<gene>
    <name evidence="4" type="ORF">LIER_37576</name>
</gene>
<feature type="region of interest" description="Disordered" evidence="2">
    <location>
        <begin position="1"/>
        <end position="34"/>
    </location>
</feature>
<dbReference type="InterPro" id="IPR037848">
    <property type="entry name" value="GEM-like"/>
</dbReference>
<dbReference type="SMART" id="SM00568">
    <property type="entry name" value="GRAM"/>
    <property type="match status" value="1"/>
</dbReference>
<evidence type="ECO:0000313" key="5">
    <source>
        <dbReference type="Proteomes" id="UP001454036"/>
    </source>
</evidence>
<comment type="caution">
    <text evidence="4">The sequence shown here is derived from an EMBL/GenBank/DDBJ whole genome shotgun (WGS) entry which is preliminary data.</text>
</comment>
<dbReference type="Pfam" id="PF02893">
    <property type="entry name" value="GRAM"/>
    <property type="match status" value="1"/>
</dbReference>
<name>A0AAV3PPM1_LITER</name>
<reference evidence="4 5" key="1">
    <citation type="submission" date="2024-01" db="EMBL/GenBank/DDBJ databases">
        <title>The complete chloroplast genome sequence of Lithospermum erythrorhizon: insights into the phylogenetic relationship among Boraginaceae species and the maternal lineages of purple gromwells.</title>
        <authorList>
            <person name="Okada T."/>
            <person name="Watanabe K."/>
        </authorList>
    </citation>
    <scope>NUCLEOTIDE SEQUENCE [LARGE SCALE GENOMIC DNA]</scope>
</reference>
<dbReference type="Proteomes" id="UP001454036">
    <property type="component" value="Unassembled WGS sequence"/>
</dbReference>
<evidence type="ECO:0000259" key="3">
    <source>
        <dbReference type="SMART" id="SM00568"/>
    </source>
</evidence>
<dbReference type="EMBL" id="BAABME010018168">
    <property type="protein sequence ID" value="GAA0152852.1"/>
    <property type="molecule type" value="Genomic_DNA"/>
</dbReference>
<keyword evidence="5" id="KW-1185">Reference proteome</keyword>
<feature type="compositionally biased region" description="Basic and acidic residues" evidence="2">
    <location>
        <begin position="175"/>
        <end position="188"/>
    </location>
</feature>
<dbReference type="PANTHER" id="PTHR31969">
    <property type="entry name" value="GEM-LIKE PROTEIN 2"/>
    <property type="match status" value="1"/>
</dbReference>
<dbReference type="InterPro" id="IPR004182">
    <property type="entry name" value="GRAM"/>
</dbReference>
<organism evidence="4 5">
    <name type="scientific">Lithospermum erythrorhizon</name>
    <name type="common">Purple gromwell</name>
    <name type="synonym">Lithospermum officinale var. erythrorhizon</name>
    <dbReference type="NCBI Taxonomy" id="34254"/>
    <lineage>
        <taxon>Eukaryota</taxon>
        <taxon>Viridiplantae</taxon>
        <taxon>Streptophyta</taxon>
        <taxon>Embryophyta</taxon>
        <taxon>Tracheophyta</taxon>
        <taxon>Spermatophyta</taxon>
        <taxon>Magnoliopsida</taxon>
        <taxon>eudicotyledons</taxon>
        <taxon>Gunneridae</taxon>
        <taxon>Pentapetalae</taxon>
        <taxon>asterids</taxon>
        <taxon>lamiids</taxon>
        <taxon>Boraginales</taxon>
        <taxon>Boraginaceae</taxon>
        <taxon>Boraginoideae</taxon>
        <taxon>Lithospermeae</taxon>
        <taxon>Lithospermum</taxon>
    </lineage>
</organism>
<proteinExistence type="inferred from homology"/>
<feature type="region of interest" description="Disordered" evidence="2">
    <location>
        <begin position="166"/>
        <end position="188"/>
    </location>
</feature>
<evidence type="ECO:0000256" key="1">
    <source>
        <dbReference type="ARBA" id="ARBA00009414"/>
    </source>
</evidence>
<feature type="domain" description="GRAM" evidence="3">
    <location>
        <begin position="96"/>
        <end position="171"/>
    </location>
</feature>
<accession>A0AAV3PPM1</accession>
<sequence>MVLQPSPPTSHHQQPPLALASHQQPHNNNHKPYVIYSPVDKNNGPVCNMLNSWSNKAETTARNIWNNLRTGPSVTESTWGKLNLTAKAMSEGGFESLYKHLFGIEVNEKLKKTYSCSISTTTGPVTGTLYLSTHRLCFCSDIPLAFKAPSGPEIFSYYKVTSTTSYFSSSSSLGDRGKDTRNVDFEPI</sequence>
<evidence type="ECO:0000256" key="2">
    <source>
        <dbReference type="SAM" id="MobiDB-lite"/>
    </source>
</evidence>
<protein>
    <recommendedName>
        <fullName evidence="3">GRAM domain-containing protein</fullName>
    </recommendedName>
</protein>
<evidence type="ECO:0000313" key="4">
    <source>
        <dbReference type="EMBL" id="GAA0152852.1"/>
    </source>
</evidence>
<dbReference type="AlphaFoldDB" id="A0AAV3PPM1"/>
<dbReference type="Gene3D" id="2.30.29.30">
    <property type="entry name" value="Pleckstrin-homology domain (PH domain)/Phosphotyrosine-binding domain (PTB)"/>
    <property type="match status" value="1"/>
</dbReference>
<comment type="similarity">
    <text evidence="1">Belongs to the GEM family.</text>
</comment>